<reference evidence="1 2" key="1">
    <citation type="submission" date="2016-10" db="EMBL/GenBank/DDBJ databases">
        <authorList>
            <person name="de Groot N.N."/>
        </authorList>
    </citation>
    <scope>NUCLEOTIDE SEQUENCE [LARGE SCALE GENOMIC DNA]</scope>
    <source>
        <strain evidence="2">P4-7,KCTC 19426,CECT 7604</strain>
    </source>
</reference>
<sequence>MCTYLTVRTDIDGSAKGPGGQWFHVTDGVVYFDHPVHAMADHTLNIDFASPKDGPGARVAVELTAASARTLMEAIRTALDAAPAELTA</sequence>
<name>A0A1H0KHK1_9ACTN</name>
<gene>
    <name evidence="1" type="ORF">SAMN04515671_1311</name>
</gene>
<dbReference type="InterPro" id="IPR046262">
    <property type="entry name" value="DUF6295"/>
</dbReference>
<dbReference type="Proteomes" id="UP000198741">
    <property type="component" value="Chromosome I"/>
</dbReference>
<dbReference type="EMBL" id="LT629710">
    <property type="protein sequence ID" value="SDO55419.1"/>
    <property type="molecule type" value="Genomic_DNA"/>
</dbReference>
<keyword evidence="2" id="KW-1185">Reference proteome</keyword>
<protein>
    <submittedName>
        <fullName evidence="1">Uncharacterized protein</fullName>
    </submittedName>
</protein>
<dbReference type="OrthoDB" id="7281941at2"/>
<evidence type="ECO:0000313" key="1">
    <source>
        <dbReference type="EMBL" id="SDO55419.1"/>
    </source>
</evidence>
<dbReference type="RefSeq" id="WP_090475230.1">
    <property type="nucleotide sequence ID" value="NZ_LT629710.1"/>
</dbReference>
<dbReference type="STRING" id="1090615.SAMN04515671_1311"/>
<proteinExistence type="predicted"/>
<accession>A0A1H0KHK1</accession>
<evidence type="ECO:0000313" key="2">
    <source>
        <dbReference type="Proteomes" id="UP000198741"/>
    </source>
</evidence>
<organism evidence="1 2">
    <name type="scientific">Nakamurella panacisegetis</name>
    <dbReference type="NCBI Taxonomy" id="1090615"/>
    <lineage>
        <taxon>Bacteria</taxon>
        <taxon>Bacillati</taxon>
        <taxon>Actinomycetota</taxon>
        <taxon>Actinomycetes</taxon>
        <taxon>Nakamurellales</taxon>
        <taxon>Nakamurellaceae</taxon>
        <taxon>Nakamurella</taxon>
    </lineage>
</organism>
<dbReference type="Pfam" id="PF19812">
    <property type="entry name" value="DUF6295"/>
    <property type="match status" value="1"/>
</dbReference>
<dbReference type="AlphaFoldDB" id="A0A1H0KHK1"/>